<keyword evidence="2" id="KW-1185">Reference proteome</keyword>
<comment type="caution">
    <text evidence="1">The sequence shown here is derived from an EMBL/GenBank/DDBJ whole genome shotgun (WGS) entry which is preliminary data.</text>
</comment>
<dbReference type="Proteomes" id="UP001431019">
    <property type="component" value="Unassembled WGS sequence"/>
</dbReference>
<name>A0ABS8JZ07_9BURK</name>
<sequence length="157" mass="16818">MSDIFIKIDGIAGESDDPAHPDEIEVLSWNWDITQQSALHTNSGGGATKATVSDLSFVHHIDRASPTLASHCFQGRYIPKAVLTMRKAGGRPLEYLRVTIHDVVISHVGSAAGDGLALEHVALSFARVKKEYVAQSATGISQGTLTSIIDVKRNTIA</sequence>
<dbReference type="PANTHER" id="PTHR36152:SF5">
    <property type="entry name" value="PROTEIN HCP1"/>
    <property type="match status" value="1"/>
</dbReference>
<dbReference type="InterPro" id="IPR008514">
    <property type="entry name" value="T6SS_Hcp"/>
</dbReference>
<organism evidence="1 2">
    <name type="scientific">Paraburkholderia sejongensis</name>
    <dbReference type="NCBI Taxonomy" id="2886946"/>
    <lineage>
        <taxon>Bacteria</taxon>
        <taxon>Pseudomonadati</taxon>
        <taxon>Pseudomonadota</taxon>
        <taxon>Betaproteobacteria</taxon>
        <taxon>Burkholderiales</taxon>
        <taxon>Burkholderiaceae</taxon>
        <taxon>Paraburkholderia</taxon>
    </lineage>
</organism>
<dbReference type="Gene3D" id="2.30.110.20">
    <property type="entry name" value="Hcp1-like"/>
    <property type="match status" value="1"/>
</dbReference>
<reference evidence="1 2" key="1">
    <citation type="submission" date="2021-11" db="EMBL/GenBank/DDBJ databases">
        <authorList>
            <person name="Oh E.-T."/>
            <person name="Kim S.-B."/>
        </authorList>
    </citation>
    <scope>NUCLEOTIDE SEQUENCE [LARGE SCALE GENOMIC DNA]</scope>
    <source>
        <strain evidence="1 2">MMS20-SJTR3</strain>
    </source>
</reference>
<evidence type="ECO:0000313" key="1">
    <source>
        <dbReference type="EMBL" id="MCC8395141.1"/>
    </source>
</evidence>
<dbReference type="InterPro" id="IPR053165">
    <property type="entry name" value="HSI-I_assembly_Hcp1"/>
</dbReference>
<gene>
    <name evidence="1" type="ORF">LJ656_21365</name>
</gene>
<accession>A0ABS8JZ07</accession>
<proteinExistence type="predicted"/>
<dbReference type="SUPFAM" id="SSF141452">
    <property type="entry name" value="Hcp1-like"/>
    <property type="match status" value="1"/>
</dbReference>
<evidence type="ECO:0000313" key="2">
    <source>
        <dbReference type="Proteomes" id="UP001431019"/>
    </source>
</evidence>
<dbReference type="Pfam" id="PF05638">
    <property type="entry name" value="T6SS_HCP"/>
    <property type="match status" value="1"/>
</dbReference>
<dbReference type="InterPro" id="IPR036624">
    <property type="entry name" value="Hcp1-lik_sf"/>
</dbReference>
<dbReference type="RefSeq" id="WP_230511343.1">
    <property type="nucleotide sequence ID" value="NZ_JAJITD010000010.1"/>
</dbReference>
<dbReference type="PANTHER" id="PTHR36152">
    <property type="entry name" value="CYTOPLASMIC PROTEIN-RELATED"/>
    <property type="match status" value="1"/>
</dbReference>
<protein>
    <submittedName>
        <fullName evidence="1">Type VI secretion system tube protein Hcp</fullName>
    </submittedName>
</protein>
<dbReference type="EMBL" id="JAJITD010000010">
    <property type="protein sequence ID" value="MCC8395141.1"/>
    <property type="molecule type" value="Genomic_DNA"/>
</dbReference>